<feature type="region of interest" description="Disordered" evidence="5">
    <location>
        <begin position="191"/>
        <end position="211"/>
    </location>
</feature>
<dbReference type="SUPFAM" id="SSF103473">
    <property type="entry name" value="MFS general substrate transporter"/>
    <property type="match status" value="1"/>
</dbReference>
<feature type="transmembrane region" description="Helical" evidence="6">
    <location>
        <begin position="381"/>
        <end position="399"/>
    </location>
</feature>
<dbReference type="InterPro" id="IPR020846">
    <property type="entry name" value="MFS_dom"/>
</dbReference>
<evidence type="ECO:0000313" key="9">
    <source>
        <dbReference type="Proteomes" id="UP000054011"/>
    </source>
</evidence>
<dbReference type="InterPro" id="IPR051788">
    <property type="entry name" value="MFS_Transporter"/>
</dbReference>
<proteinExistence type="predicted"/>
<dbReference type="Pfam" id="PF07690">
    <property type="entry name" value="MFS_1"/>
    <property type="match status" value="1"/>
</dbReference>
<keyword evidence="3 6" id="KW-1133">Transmembrane helix</keyword>
<gene>
    <name evidence="8" type="ORF">ATE80_23605</name>
</gene>
<keyword evidence="4 6" id="KW-0472">Membrane</keyword>
<evidence type="ECO:0000259" key="7">
    <source>
        <dbReference type="PROSITE" id="PS50850"/>
    </source>
</evidence>
<dbReference type="GO" id="GO:0022857">
    <property type="term" value="F:transmembrane transporter activity"/>
    <property type="evidence" value="ECO:0007669"/>
    <property type="project" value="InterPro"/>
</dbReference>
<protein>
    <submittedName>
        <fullName evidence="8">Transporter</fullName>
    </submittedName>
</protein>
<feature type="transmembrane region" description="Helical" evidence="6">
    <location>
        <begin position="136"/>
        <end position="159"/>
    </location>
</feature>
<keyword evidence="2 6" id="KW-0812">Transmembrane</keyword>
<name>A0A117IUQ0_9ACTN</name>
<evidence type="ECO:0000256" key="6">
    <source>
        <dbReference type="SAM" id="Phobius"/>
    </source>
</evidence>
<feature type="transmembrane region" description="Helical" evidence="6">
    <location>
        <begin position="355"/>
        <end position="375"/>
    </location>
</feature>
<comment type="caution">
    <text evidence="8">The sequence shown here is derived from an EMBL/GenBank/DDBJ whole genome shotgun (WGS) entry which is preliminary data.</text>
</comment>
<dbReference type="RefSeq" id="WP_058944279.1">
    <property type="nucleotide sequence ID" value="NZ_LNSV01000076.1"/>
</dbReference>
<evidence type="ECO:0000256" key="1">
    <source>
        <dbReference type="ARBA" id="ARBA00004651"/>
    </source>
</evidence>
<dbReference type="Gene3D" id="1.20.1250.20">
    <property type="entry name" value="MFS general substrate transporter like domains"/>
    <property type="match status" value="1"/>
</dbReference>
<dbReference type="PROSITE" id="PS50850">
    <property type="entry name" value="MFS"/>
    <property type="match status" value="1"/>
</dbReference>
<feature type="transmembrane region" description="Helical" evidence="6">
    <location>
        <begin position="78"/>
        <end position="97"/>
    </location>
</feature>
<feature type="transmembrane region" description="Helical" evidence="6">
    <location>
        <begin position="165"/>
        <end position="182"/>
    </location>
</feature>
<dbReference type="PANTHER" id="PTHR23514:SF13">
    <property type="entry name" value="INNER MEMBRANE PROTEIN YBJJ"/>
    <property type="match status" value="1"/>
</dbReference>
<evidence type="ECO:0000313" key="8">
    <source>
        <dbReference type="EMBL" id="KUH36458.1"/>
    </source>
</evidence>
<feature type="transmembrane region" description="Helical" evidence="6">
    <location>
        <begin position="49"/>
        <end position="71"/>
    </location>
</feature>
<dbReference type="PANTHER" id="PTHR23514">
    <property type="entry name" value="BYPASS OF STOP CODON PROTEIN 6"/>
    <property type="match status" value="1"/>
</dbReference>
<comment type="subcellular location">
    <subcellularLocation>
        <location evidence="1">Cell membrane</location>
        <topology evidence="1">Multi-pass membrane protein</topology>
    </subcellularLocation>
</comment>
<dbReference type="EMBL" id="LNSV01000076">
    <property type="protein sequence ID" value="KUH36458.1"/>
    <property type="molecule type" value="Genomic_DNA"/>
</dbReference>
<dbReference type="InterPro" id="IPR011701">
    <property type="entry name" value="MFS"/>
</dbReference>
<sequence>MTDAATEAGLRRGRRALAFTFLAQGITFALLVTRVPAVQSRYGISDTVLPALLAAVPLLAGVGSLTAGTLVTRVPARTVLRCSQPLVLLALLAVAAGHHPWHLAVALGAFGLAVGALDASMNMLGVSLQQAHGQSIMLGFHAAYSLGGIVGATLAWAAVRAGLPLGASYAPVVLVLLPALLLTGRRCTDGATVPHTPHETPRAATTAARRPPAAPVAGGRTLAPLCVVMAVAYIGDATVSNWSATYLRDVLGGSEALATLPYNAYAATTLVGRAVGDRTVRRFGAPAVVRGGALLAAGGFAVVAAAPGPLTGLAGFTVLGLGLSVLVPQTFAAAGRAAEDRGPGATDAAVARLNVFTYLGHLVGAPLVGALGAAWSHRGAMAVPLVLVLLTLAHARSFTGQPDRYGGGHERPRTVDVG</sequence>
<dbReference type="FunFam" id="1.20.1250.20:FF:000852">
    <property type="entry name" value="Predicted arabinose efflux permease, MFS family"/>
    <property type="match status" value="1"/>
</dbReference>
<evidence type="ECO:0000256" key="4">
    <source>
        <dbReference type="ARBA" id="ARBA00023136"/>
    </source>
</evidence>
<organism evidence="8 9">
    <name type="scientific">Streptomyces kanasensis</name>
    <dbReference type="NCBI Taxonomy" id="936756"/>
    <lineage>
        <taxon>Bacteria</taxon>
        <taxon>Bacillati</taxon>
        <taxon>Actinomycetota</taxon>
        <taxon>Actinomycetes</taxon>
        <taxon>Kitasatosporales</taxon>
        <taxon>Streptomycetaceae</taxon>
        <taxon>Streptomyces</taxon>
    </lineage>
</organism>
<evidence type="ECO:0000256" key="2">
    <source>
        <dbReference type="ARBA" id="ARBA00022692"/>
    </source>
</evidence>
<reference evidence="8 9" key="1">
    <citation type="submission" date="2015-11" db="EMBL/GenBank/DDBJ databases">
        <title>Genome-wide analysis reveals the secondary metabolome in Streptomyces kanasensis ZX01.</title>
        <authorList>
            <person name="Zhang G."/>
            <person name="Han L."/>
            <person name="Feng J."/>
            <person name="Zhang X."/>
        </authorList>
    </citation>
    <scope>NUCLEOTIDE SEQUENCE [LARGE SCALE GENOMIC DNA]</scope>
    <source>
        <strain evidence="8 9">ZX01</strain>
    </source>
</reference>
<dbReference type="Proteomes" id="UP000054011">
    <property type="component" value="Unassembled WGS sequence"/>
</dbReference>
<feature type="domain" description="Major facilitator superfamily (MFS) profile" evidence="7">
    <location>
        <begin position="13"/>
        <end position="396"/>
    </location>
</feature>
<dbReference type="OrthoDB" id="3864150at2"/>
<feature type="transmembrane region" description="Helical" evidence="6">
    <location>
        <begin position="287"/>
        <end position="306"/>
    </location>
</feature>
<dbReference type="InterPro" id="IPR036259">
    <property type="entry name" value="MFS_trans_sf"/>
</dbReference>
<evidence type="ECO:0000256" key="3">
    <source>
        <dbReference type="ARBA" id="ARBA00022989"/>
    </source>
</evidence>
<feature type="transmembrane region" description="Helical" evidence="6">
    <location>
        <begin position="16"/>
        <end position="37"/>
    </location>
</feature>
<dbReference type="GO" id="GO:0005886">
    <property type="term" value="C:plasma membrane"/>
    <property type="evidence" value="ECO:0007669"/>
    <property type="project" value="UniProtKB-SubCell"/>
</dbReference>
<dbReference type="CDD" id="cd17393">
    <property type="entry name" value="MFS_MosC_like"/>
    <property type="match status" value="1"/>
</dbReference>
<feature type="transmembrane region" description="Helical" evidence="6">
    <location>
        <begin position="103"/>
        <end position="124"/>
    </location>
</feature>
<feature type="transmembrane region" description="Helical" evidence="6">
    <location>
        <begin position="312"/>
        <end position="334"/>
    </location>
</feature>
<feature type="compositionally biased region" description="Low complexity" evidence="5">
    <location>
        <begin position="202"/>
        <end position="211"/>
    </location>
</feature>
<dbReference type="AlphaFoldDB" id="A0A117IUQ0"/>
<keyword evidence="9" id="KW-1185">Reference proteome</keyword>
<dbReference type="STRING" id="936756.ATE80_23605"/>
<evidence type="ECO:0000256" key="5">
    <source>
        <dbReference type="SAM" id="MobiDB-lite"/>
    </source>
</evidence>
<accession>A0A117IUQ0</accession>